<dbReference type="RefSeq" id="WP_137141491.1">
    <property type="nucleotide sequence ID" value="NZ_CP032346.1"/>
</dbReference>
<dbReference type="InterPro" id="IPR001173">
    <property type="entry name" value="Glyco_trans_2-like"/>
</dbReference>
<dbReference type="PANTHER" id="PTHR43685:SF2">
    <property type="entry name" value="GLYCOSYLTRANSFERASE 2-LIKE DOMAIN-CONTAINING PROTEIN"/>
    <property type="match status" value="1"/>
</dbReference>
<sequence length="946" mass="102659">MKRDATGSDGLPSHRRALAVDPGDAVAWQHAAHEARKAGDGLRAIALFVRATRLHGDHEALGRQIGEPLSVAAGQALRRLQEGRADEAAALLEPLARIVPPQRDLARALGIVRLVQGRDAEAERLHAAAGSEDCGLGVALQGLARHKADTDVLGTVVIPVHRMEDTIERALDSVAAAARVYRETLRDPRAQVHVCVVDDASPDGTASRVLRWARAHPEQSVALIANNRNQGAGRSRNIGAAAALGRYLWFLDADDYFFERHLVLTATVLDRTPDAGFVRTGMHFDSIDHEITPAWREASELSYPCNLCVRRVCHDLIGGFPEEAPFHPAVGDDVAYGRALHSLFGGVCIAEKTVHYTMRTDNALARQRQTMTSGAKPTEQVSSDPRFVAIEILTQRRLHALKAKRSALLRDGGWSGPPLLTAEGKPEDPSPAPDLSESRDAPRVLDPIALDPIAIDPIAVAKEAIRAEQFDRAVAALTRAVAGDPARTEAWFELGLLAHRLRRTRLALTAFRAVACLHPGAAAAWCNLGSMLTDADAHAQAVPRLRRALELQPGLTNAQHLLGRANRRLGQDGQGARELERALRLDPMRADLNADCADAALALGDAADAAALARRALRLSPGLYTGHAVLAGALEALGRPDAALAAWERAIRCNPGFGEAFTRRALSLLARRWGPPPPPAPAGGPGRRLAATSLGRNGRFGNQLLQYGVLRLYAARHGLTLEAPPWLGRHLYDHDDPLPGPALARVAEAEGEAAVTASLRGEPATLLADRDVSGYFCGDTTPLAPFREEFRALFTPGRRLRPHADALLGRLRDAGRTVVALHLRRGDFGWGRFWIAPASWYRRWLETVWPTLDRPVLFIATDDPAQLREFTAYRPLTGRDLAEPIAGAEFFADFHVLCHADRVAISNSSFSFVATMLNRNASEFLRPEPTLRALVPYDPWASPVLI</sequence>
<evidence type="ECO:0000256" key="2">
    <source>
        <dbReference type="SAM" id="MobiDB-lite"/>
    </source>
</evidence>
<feature type="repeat" description="TPR" evidence="1">
    <location>
        <begin position="522"/>
        <end position="555"/>
    </location>
</feature>
<name>A0A4D8R7H8_AZOBR</name>
<dbReference type="AlphaFoldDB" id="A0A4D8R7H8"/>
<dbReference type="InterPro" id="IPR029044">
    <property type="entry name" value="Nucleotide-diphossugar_trans"/>
</dbReference>
<feature type="domain" description="Glycosyltransferase 2-like" evidence="3">
    <location>
        <begin position="155"/>
        <end position="297"/>
    </location>
</feature>
<accession>A0A4D8R7H8</accession>
<dbReference type="Gene3D" id="1.25.40.10">
    <property type="entry name" value="Tetratricopeptide repeat domain"/>
    <property type="match status" value="2"/>
</dbReference>
<evidence type="ECO:0000256" key="1">
    <source>
        <dbReference type="PROSITE-ProRule" id="PRU00339"/>
    </source>
</evidence>
<keyword evidence="1" id="KW-0802">TPR repeat</keyword>
<dbReference type="Proteomes" id="UP000298693">
    <property type="component" value="Plasmid p1"/>
</dbReference>
<proteinExistence type="predicted"/>
<dbReference type="CDD" id="cd11301">
    <property type="entry name" value="Fut1_Fut2_like"/>
    <property type="match status" value="1"/>
</dbReference>
<reference evidence="4 5" key="1">
    <citation type="submission" date="2018-09" db="EMBL/GenBank/DDBJ databases">
        <title>Whole genome based analysis of evolution and adaptive divergence in Indian and Brazilian strains of Azospirillum brasilense.</title>
        <authorList>
            <person name="Singh C."/>
            <person name="Tripathi A.K."/>
        </authorList>
    </citation>
    <scope>NUCLEOTIDE SEQUENCE [LARGE SCALE GENOMIC DNA]</scope>
    <source>
        <strain evidence="4 5">MTCC4039</strain>
        <plasmid evidence="4 5">p1</plasmid>
    </source>
</reference>
<keyword evidence="4" id="KW-0808">Transferase</keyword>
<dbReference type="Pfam" id="PF00535">
    <property type="entry name" value="Glycos_transf_2"/>
    <property type="match status" value="1"/>
</dbReference>
<evidence type="ECO:0000313" key="4">
    <source>
        <dbReference type="EMBL" id="QCO17380.1"/>
    </source>
</evidence>
<organism evidence="4 5">
    <name type="scientific">Azospirillum brasilense</name>
    <dbReference type="NCBI Taxonomy" id="192"/>
    <lineage>
        <taxon>Bacteria</taxon>
        <taxon>Pseudomonadati</taxon>
        <taxon>Pseudomonadota</taxon>
        <taxon>Alphaproteobacteria</taxon>
        <taxon>Rhodospirillales</taxon>
        <taxon>Azospirillaceae</taxon>
        <taxon>Azospirillum</taxon>
    </lineage>
</organism>
<dbReference type="PROSITE" id="PS50005">
    <property type="entry name" value="TPR"/>
    <property type="match status" value="1"/>
</dbReference>
<keyword evidence="4" id="KW-0614">Plasmid</keyword>
<dbReference type="InterPro" id="IPR019734">
    <property type="entry name" value="TPR_rpt"/>
</dbReference>
<dbReference type="Gene3D" id="3.90.550.10">
    <property type="entry name" value="Spore Coat Polysaccharide Biosynthesis Protein SpsA, Chain A"/>
    <property type="match status" value="1"/>
</dbReference>
<evidence type="ECO:0000259" key="3">
    <source>
        <dbReference type="Pfam" id="PF00535"/>
    </source>
</evidence>
<geneLocation type="plasmid" evidence="4">
    <name>p1</name>
</geneLocation>
<dbReference type="Pfam" id="PF13432">
    <property type="entry name" value="TPR_16"/>
    <property type="match status" value="2"/>
</dbReference>
<dbReference type="GO" id="GO:0016740">
    <property type="term" value="F:transferase activity"/>
    <property type="evidence" value="ECO:0007669"/>
    <property type="project" value="UniProtKB-KW"/>
</dbReference>
<dbReference type="CDD" id="cd00761">
    <property type="entry name" value="Glyco_tranf_GTA_type"/>
    <property type="match status" value="1"/>
</dbReference>
<dbReference type="SMART" id="SM00028">
    <property type="entry name" value="TPR"/>
    <property type="match status" value="6"/>
</dbReference>
<gene>
    <name evidence="4" type="ORF">D3869_19255</name>
</gene>
<dbReference type="InterPro" id="IPR011990">
    <property type="entry name" value="TPR-like_helical_dom_sf"/>
</dbReference>
<dbReference type="PANTHER" id="PTHR43685">
    <property type="entry name" value="GLYCOSYLTRANSFERASE"/>
    <property type="match status" value="1"/>
</dbReference>
<feature type="region of interest" description="Disordered" evidence="2">
    <location>
        <begin position="415"/>
        <end position="439"/>
    </location>
</feature>
<evidence type="ECO:0000313" key="5">
    <source>
        <dbReference type="Proteomes" id="UP000298693"/>
    </source>
</evidence>
<dbReference type="SUPFAM" id="SSF53448">
    <property type="entry name" value="Nucleotide-diphospho-sugar transferases"/>
    <property type="match status" value="1"/>
</dbReference>
<dbReference type="EMBL" id="CP032346">
    <property type="protein sequence ID" value="QCO17380.1"/>
    <property type="molecule type" value="Genomic_DNA"/>
</dbReference>
<dbReference type="SUPFAM" id="SSF48452">
    <property type="entry name" value="TPR-like"/>
    <property type="match status" value="2"/>
</dbReference>
<dbReference type="InterPro" id="IPR050834">
    <property type="entry name" value="Glycosyltransf_2"/>
</dbReference>
<protein>
    <submittedName>
        <fullName evidence="4">Glycosyltransferase</fullName>
    </submittedName>
</protein>